<proteinExistence type="predicted"/>
<dbReference type="Proteomes" id="UP000230233">
    <property type="component" value="Chromosome X"/>
</dbReference>
<protein>
    <submittedName>
        <fullName evidence="2">Uncharacterized protein</fullName>
    </submittedName>
</protein>
<keyword evidence="3" id="KW-1185">Reference proteome</keyword>
<keyword evidence="1" id="KW-1133">Transmembrane helix</keyword>
<keyword evidence="1" id="KW-0812">Transmembrane</keyword>
<keyword evidence="1" id="KW-0472">Membrane</keyword>
<evidence type="ECO:0000313" key="3">
    <source>
        <dbReference type="Proteomes" id="UP000230233"/>
    </source>
</evidence>
<evidence type="ECO:0000313" key="2">
    <source>
        <dbReference type="EMBL" id="PIC17802.1"/>
    </source>
</evidence>
<dbReference type="AlphaFoldDB" id="A0A2G5SS65"/>
<gene>
    <name evidence="2" type="primary">Cni-R11G1.6</name>
    <name evidence="2" type="synonym">Cnig_chr_X.g23914</name>
    <name evidence="2" type="ORF">B9Z55_023914</name>
</gene>
<comment type="caution">
    <text evidence="2">The sequence shown here is derived from an EMBL/GenBank/DDBJ whole genome shotgun (WGS) entry which is preliminary data.</text>
</comment>
<feature type="transmembrane region" description="Helical" evidence="1">
    <location>
        <begin position="51"/>
        <end position="72"/>
    </location>
</feature>
<organism evidence="2 3">
    <name type="scientific">Caenorhabditis nigoni</name>
    <dbReference type="NCBI Taxonomy" id="1611254"/>
    <lineage>
        <taxon>Eukaryota</taxon>
        <taxon>Metazoa</taxon>
        <taxon>Ecdysozoa</taxon>
        <taxon>Nematoda</taxon>
        <taxon>Chromadorea</taxon>
        <taxon>Rhabditida</taxon>
        <taxon>Rhabditina</taxon>
        <taxon>Rhabditomorpha</taxon>
        <taxon>Rhabditoidea</taxon>
        <taxon>Rhabditidae</taxon>
        <taxon>Peloderinae</taxon>
        <taxon>Caenorhabditis</taxon>
    </lineage>
</organism>
<accession>A0A2G5SS65</accession>
<reference evidence="3" key="1">
    <citation type="submission" date="2017-10" db="EMBL/GenBank/DDBJ databases">
        <title>Rapid genome shrinkage in a self-fertile nematode reveals novel sperm competition proteins.</title>
        <authorList>
            <person name="Yin D."/>
            <person name="Schwarz E.M."/>
            <person name="Thomas C.G."/>
            <person name="Felde R.L."/>
            <person name="Korf I.F."/>
            <person name="Cutter A.D."/>
            <person name="Schartner C.M."/>
            <person name="Ralston E.J."/>
            <person name="Meyer B.J."/>
            <person name="Haag E.S."/>
        </authorList>
    </citation>
    <scope>NUCLEOTIDE SEQUENCE [LARGE SCALE GENOMIC DNA]</scope>
    <source>
        <strain evidence="3">JU1422</strain>
    </source>
</reference>
<sequence>MMSEERLEALLKSAKLRARQLQQKCISSYQYAIQLYTDAIESETFATYGQLILPIAVMVSVVLTILICSVIWKLLYYINFLQGLVLNF</sequence>
<dbReference type="EMBL" id="PDUG01000006">
    <property type="protein sequence ID" value="PIC17802.1"/>
    <property type="molecule type" value="Genomic_DNA"/>
</dbReference>
<name>A0A2G5SS65_9PELO</name>
<dbReference type="OrthoDB" id="9976063at2759"/>
<evidence type="ECO:0000256" key="1">
    <source>
        <dbReference type="SAM" id="Phobius"/>
    </source>
</evidence>